<keyword evidence="6 11" id="KW-0175">Coiled coil</keyword>
<dbReference type="VEuPathDB" id="FungiDB:PTTG_04550"/>
<evidence type="ECO:0000256" key="3">
    <source>
        <dbReference type="ARBA" id="ARBA00022792"/>
    </source>
</evidence>
<evidence type="ECO:0000256" key="9">
    <source>
        <dbReference type="ARBA" id="ARBA00024807"/>
    </source>
</evidence>
<reference evidence="14" key="4">
    <citation type="submission" date="2025-05" db="UniProtKB">
        <authorList>
            <consortium name="EnsemblFungi"/>
        </authorList>
    </citation>
    <scope>IDENTIFICATION</scope>
    <source>
        <strain evidence="14">isolate 1-1 / race 1 (BBBD)</strain>
    </source>
</reference>
<evidence type="ECO:0000256" key="12">
    <source>
        <dbReference type="SAM" id="MobiDB-lite"/>
    </source>
</evidence>
<keyword evidence="3 10" id="KW-0999">Mitochondrion inner membrane</keyword>
<gene>
    <name evidence="13" type="ORF">PTTG_04550</name>
</gene>
<organism evidence="13">
    <name type="scientific">Puccinia triticina (isolate 1-1 / race 1 (BBBD))</name>
    <name type="common">Brown leaf rust fungus</name>
    <dbReference type="NCBI Taxonomy" id="630390"/>
    <lineage>
        <taxon>Eukaryota</taxon>
        <taxon>Fungi</taxon>
        <taxon>Dikarya</taxon>
        <taxon>Basidiomycota</taxon>
        <taxon>Pucciniomycotina</taxon>
        <taxon>Pucciniomycetes</taxon>
        <taxon>Pucciniales</taxon>
        <taxon>Pucciniaceae</taxon>
        <taxon>Puccinia</taxon>
    </lineage>
</organism>
<evidence type="ECO:0000256" key="2">
    <source>
        <dbReference type="ARBA" id="ARBA00022692"/>
    </source>
</evidence>
<accession>A0A180H4E1</accession>
<dbReference type="Pfam" id="PF05546">
    <property type="entry name" value="She9_MDM33"/>
    <property type="match status" value="1"/>
</dbReference>
<reference evidence="13" key="1">
    <citation type="submission" date="2009-11" db="EMBL/GenBank/DDBJ databases">
        <authorList>
            <consortium name="The Broad Institute Genome Sequencing Platform"/>
            <person name="Ward D."/>
            <person name="Feldgarden M."/>
            <person name="Earl A."/>
            <person name="Young S.K."/>
            <person name="Zeng Q."/>
            <person name="Koehrsen M."/>
            <person name="Alvarado L."/>
            <person name="Berlin A."/>
            <person name="Bochicchio J."/>
            <person name="Borenstein D."/>
            <person name="Chapman S.B."/>
            <person name="Chen Z."/>
            <person name="Engels R."/>
            <person name="Freedman E."/>
            <person name="Gellesch M."/>
            <person name="Goldberg J."/>
            <person name="Griggs A."/>
            <person name="Gujja S."/>
            <person name="Heilman E."/>
            <person name="Heiman D."/>
            <person name="Hepburn T."/>
            <person name="Howarth C."/>
            <person name="Jen D."/>
            <person name="Larson L."/>
            <person name="Lewis B."/>
            <person name="Mehta T."/>
            <person name="Park D."/>
            <person name="Pearson M."/>
            <person name="Roberts A."/>
            <person name="Saif S."/>
            <person name="Shea T."/>
            <person name="Shenoy N."/>
            <person name="Sisk P."/>
            <person name="Stolte C."/>
            <person name="Sykes S."/>
            <person name="Thomson T."/>
            <person name="Walk T."/>
            <person name="White J."/>
            <person name="Yandava C."/>
            <person name="Izard J."/>
            <person name="Baranova O.V."/>
            <person name="Blanton J.M."/>
            <person name="Tanner A.C."/>
            <person name="Dewhirst F.E."/>
            <person name="Haas B."/>
            <person name="Nusbaum C."/>
            <person name="Birren B."/>
        </authorList>
    </citation>
    <scope>NUCLEOTIDE SEQUENCE [LARGE SCALE GENOMIC DNA]</scope>
    <source>
        <strain evidence="13">1-1 BBBD Race 1</strain>
    </source>
</reference>
<evidence type="ECO:0000256" key="1">
    <source>
        <dbReference type="ARBA" id="ARBA00007472"/>
    </source>
</evidence>
<dbReference type="InterPro" id="IPR008839">
    <property type="entry name" value="MDM33_fungi"/>
</dbReference>
<evidence type="ECO:0000313" key="15">
    <source>
        <dbReference type="Proteomes" id="UP000005240"/>
    </source>
</evidence>
<evidence type="ECO:0000256" key="4">
    <source>
        <dbReference type="ARBA" id="ARBA00022946"/>
    </source>
</evidence>
<sequence length="425" mass="47636">MTTTTKQSIIISSLLKRKQAIKPSSPLLTFRRTSSTNLEQHQSNSEPRPIPSSSTLSVDSDSIKQQFRSIKTNLSNQFADFPAKLSQLTGYGDIDKLKSLVSQTEANLRTSREDAVQAKIKYNLAAQRRAESIKEVNDLLARKASWSDQDLARFTTLVRTDHSNEQAESEAKKALEESEAKVDQQFTNMMQAILTRYHEEQVWSDKIRSLSTTFSLSITLINVLVFLAAIVLVEPYKRSKVVSEVEERIVKRDMNNTDILDRALNTVVDRLSSTEKQLSDLITSLQAPLALTTSTSPLPPSTLDDIPIVPASAISLETNKMEDSMPSPIPRSRTDQRDYLASPEIKNMRETTEDVAGVAEQSYEEPTTSPQPPRSSSWYDKLNQAKDDWLESRDYNSPDQESLKAIGIGTVVGIILLSSYHFFSQ</sequence>
<keyword evidence="2 10" id="KW-0812">Transmembrane</keyword>
<evidence type="ECO:0000313" key="14">
    <source>
        <dbReference type="EnsemblFungi" id="PTTG_04550-t43_1-p1"/>
    </source>
</evidence>
<feature type="region of interest" description="Disordered" evidence="12">
    <location>
        <begin position="25"/>
        <end position="58"/>
    </location>
</feature>
<feature type="coiled-coil region" evidence="11">
    <location>
        <begin position="157"/>
        <end position="184"/>
    </location>
</feature>
<reference evidence="14 15" key="3">
    <citation type="journal article" date="2017" name="G3 (Bethesda)">
        <title>Comparative analysis highlights variable genome content of wheat rusts and divergence of the mating loci.</title>
        <authorList>
            <person name="Cuomo C.A."/>
            <person name="Bakkeren G."/>
            <person name="Khalil H.B."/>
            <person name="Panwar V."/>
            <person name="Joly D."/>
            <person name="Linning R."/>
            <person name="Sakthikumar S."/>
            <person name="Song X."/>
            <person name="Adiconis X."/>
            <person name="Fan L."/>
            <person name="Goldberg J.M."/>
            <person name="Levin J.Z."/>
            <person name="Young S."/>
            <person name="Zeng Q."/>
            <person name="Anikster Y."/>
            <person name="Bruce M."/>
            <person name="Wang M."/>
            <person name="Yin C."/>
            <person name="McCallum B."/>
            <person name="Szabo L.J."/>
            <person name="Hulbert S."/>
            <person name="Chen X."/>
            <person name="Fellers J.P."/>
        </authorList>
    </citation>
    <scope>NUCLEOTIDE SEQUENCE</scope>
    <source>
        <strain evidence="15">Isolate 1-1 / race 1 (BBBD)</strain>
        <strain evidence="14">isolate 1-1 / race 1 (BBBD)</strain>
    </source>
</reference>
<comment type="subcellular location">
    <subcellularLocation>
        <location evidence="10">Mitochondrion inner membrane</location>
        <topology evidence="10">Multi-pass membrane protein</topology>
    </subcellularLocation>
</comment>
<dbReference type="Proteomes" id="UP000005240">
    <property type="component" value="Unassembled WGS sequence"/>
</dbReference>
<keyword evidence="4 10" id="KW-0809">Transit peptide</keyword>
<dbReference type="EMBL" id="ADAS02000003">
    <property type="protein sequence ID" value="OAV99382.1"/>
    <property type="molecule type" value="Genomic_DNA"/>
</dbReference>
<keyword evidence="5 10" id="KW-1133">Transmembrane helix</keyword>
<comment type="subunit">
    <text evidence="10">Homooligomer.</text>
</comment>
<dbReference type="PANTHER" id="PTHR31961:SF3">
    <property type="entry name" value="SENSITIVE TO HIGH EXPRESSION PROTEIN 9, MITOCHONDRIAL"/>
    <property type="match status" value="1"/>
</dbReference>
<dbReference type="STRING" id="630390.A0A180H4E1"/>
<keyword evidence="7 10" id="KW-0496">Mitochondrion</keyword>
<evidence type="ECO:0000256" key="6">
    <source>
        <dbReference type="ARBA" id="ARBA00023054"/>
    </source>
</evidence>
<evidence type="ECO:0000256" key="8">
    <source>
        <dbReference type="ARBA" id="ARBA00023136"/>
    </source>
</evidence>
<feature type="compositionally biased region" description="Polar residues" evidence="12">
    <location>
        <begin position="31"/>
        <end position="46"/>
    </location>
</feature>
<protein>
    <recommendedName>
        <fullName evidence="10">Sensitive to high expression protein 9, mitochondrial</fullName>
    </recommendedName>
</protein>
<reference evidence="13" key="2">
    <citation type="submission" date="2016-05" db="EMBL/GenBank/DDBJ databases">
        <title>Comparative analysis highlights variable genome content of wheat rusts and divergence of the mating loci.</title>
        <authorList>
            <person name="Cuomo C.A."/>
            <person name="Bakkeren G."/>
            <person name="Szabo L."/>
            <person name="Khalil H."/>
            <person name="Joly D."/>
            <person name="Goldberg J."/>
            <person name="Young S."/>
            <person name="Zeng Q."/>
            <person name="Fellers J."/>
        </authorList>
    </citation>
    <scope>NUCLEOTIDE SEQUENCE [LARGE SCALE GENOMIC DNA]</scope>
    <source>
        <strain evidence="13">1-1 BBBD Race 1</strain>
    </source>
</reference>
<name>A0A180H4E1_PUCT1</name>
<proteinExistence type="inferred from homology"/>
<dbReference type="OrthoDB" id="5595506at2759"/>
<feature type="region of interest" description="Disordered" evidence="12">
    <location>
        <begin position="317"/>
        <end position="379"/>
    </location>
</feature>
<dbReference type="AlphaFoldDB" id="A0A180H4E1"/>
<evidence type="ECO:0000256" key="5">
    <source>
        <dbReference type="ARBA" id="ARBA00022989"/>
    </source>
</evidence>
<keyword evidence="8 10" id="KW-0472">Membrane</keyword>
<evidence type="ECO:0000256" key="7">
    <source>
        <dbReference type="ARBA" id="ARBA00023128"/>
    </source>
</evidence>
<evidence type="ECO:0000313" key="13">
    <source>
        <dbReference type="EMBL" id="OAV99382.1"/>
    </source>
</evidence>
<feature type="transmembrane region" description="Helical" evidence="10">
    <location>
        <begin position="214"/>
        <end position="233"/>
    </location>
</feature>
<keyword evidence="15" id="KW-1185">Reference proteome</keyword>
<dbReference type="GO" id="GO:0007007">
    <property type="term" value="P:inner mitochondrial membrane organization"/>
    <property type="evidence" value="ECO:0007669"/>
    <property type="project" value="TreeGrafter"/>
</dbReference>
<evidence type="ECO:0000256" key="10">
    <source>
        <dbReference type="RuleBase" id="RU364128"/>
    </source>
</evidence>
<evidence type="ECO:0000256" key="11">
    <source>
        <dbReference type="SAM" id="Coils"/>
    </source>
</evidence>
<comment type="function">
    <text evidence="9">Required for the maintenance of the structure of the mitochondrial inner membrane. Involved in mitochondrial morphology. Causes growth arrest when highly overexpressed.</text>
</comment>
<feature type="transmembrane region" description="Helical" evidence="10">
    <location>
        <begin position="403"/>
        <end position="423"/>
    </location>
</feature>
<comment type="similarity">
    <text evidence="1 10">Belongs to the SHE9 family.</text>
</comment>
<dbReference type="PANTHER" id="PTHR31961">
    <property type="entry name" value="SENSITIVE TO HIGH EXPRESSION PROTEIN 9, MITOCHONDRIAL"/>
    <property type="match status" value="1"/>
</dbReference>
<dbReference type="GO" id="GO:0005743">
    <property type="term" value="C:mitochondrial inner membrane"/>
    <property type="evidence" value="ECO:0007669"/>
    <property type="project" value="UniProtKB-SubCell"/>
</dbReference>
<dbReference type="EnsemblFungi" id="PTTG_04550-t43_1">
    <property type="protein sequence ID" value="PTTG_04550-t43_1-p1"/>
    <property type="gene ID" value="PTTG_04550"/>
</dbReference>